<evidence type="ECO:0000313" key="2">
    <source>
        <dbReference type="Proteomes" id="UP000805193"/>
    </source>
</evidence>
<sequence length="172" mass="18249">MRQEPVTVPSAAADNTSGAGGQGTIATIPNSLAKTPAERKRLQRARDAQAGRLRRVCKNGKPAPKSPAMRKREQRARERSVRQPTNTPVSQLQPSTFRAPDMATHHAPVVPSASPDLAPRTSGSHQQSTGNPADPPDSIRAAGNVEAVDAVQDRTVEAQATVTANNDDIQIL</sequence>
<organism evidence="1 2">
    <name type="scientific">Ixodes persulcatus</name>
    <name type="common">Taiga tick</name>
    <dbReference type="NCBI Taxonomy" id="34615"/>
    <lineage>
        <taxon>Eukaryota</taxon>
        <taxon>Metazoa</taxon>
        <taxon>Ecdysozoa</taxon>
        <taxon>Arthropoda</taxon>
        <taxon>Chelicerata</taxon>
        <taxon>Arachnida</taxon>
        <taxon>Acari</taxon>
        <taxon>Parasitiformes</taxon>
        <taxon>Ixodida</taxon>
        <taxon>Ixodoidea</taxon>
        <taxon>Ixodidae</taxon>
        <taxon>Ixodinae</taxon>
        <taxon>Ixodes</taxon>
    </lineage>
</organism>
<comment type="caution">
    <text evidence="1">The sequence shown here is derived from an EMBL/GenBank/DDBJ whole genome shotgun (WGS) entry which is preliminary data.</text>
</comment>
<name>A0AC60NYG3_IXOPE</name>
<keyword evidence="2" id="KW-1185">Reference proteome</keyword>
<accession>A0AC60NYG3</accession>
<proteinExistence type="predicted"/>
<gene>
    <name evidence="1" type="ORF">HPB47_010674</name>
</gene>
<reference evidence="1 2" key="1">
    <citation type="journal article" date="2020" name="Cell">
        <title>Large-Scale Comparative Analyses of Tick Genomes Elucidate Their Genetic Diversity and Vector Capacities.</title>
        <authorList>
            <consortium name="Tick Genome and Microbiome Consortium (TIGMIC)"/>
            <person name="Jia N."/>
            <person name="Wang J."/>
            <person name="Shi W."/>
            <person name="Du L."/>
            <person name="Sun Y."/>
            <person name="Zhan W."/>
            <person name="Jiang J.F."/>
            <person name="Wang Q."/>
            <person name="Zhang B."/>
            <person name="Ji P."/>
            <person name="Bell-Sakyi L."/>
            <person name="Cui X.M."/>
            <person name="Yuan T.T."/>
            <person name="Jiang B.G."/>
            <person name="Yang W.F."/>
            <person name="Lam T.T."/>
            <person name="Chang Q.C."/>
            <person name="Ding S.J."/>
            <person name="Wang X.J."/>
            <person name="Zhu J.G."/>
            <person name="Ruan X.D."/>
            <person name="Zhao L."/>
            <person name="Wei J.T."/>
            <person name="Ye R.Z."/>
            <person name="Que T.C."/>
            <person name="Du C.H."/>
            <person name="Zhou Y.H."/>
            <person name="Cheng J.X."/>
            <person name="Dai P.F."/>
            <person name="Guo W.B."/>
            <person name="Han X.H."/>
            <person name="Huang E.J."/>
            <person name="Li L.F."/>
            <person name="Wei W."/>
            <person name="Gao Y.C."/>
            <person name="Liu J.Z."/>
            <person name="Shao H.Z."/>
            <person name="Wang X."/>
            <person name="Wang C.C."/>
            <person name="Yang T.C."/>
            <person name="Huo Q.B."/>
            <person name="Li W."/>
            <person name="Chen H.Y."/>
            <person name="Chen S.E."/>
            <person name="Zhou L.G."/>
            <person name="Ni X.B."/>
            <person name="Tian J.H."/>
            <person name="Sheng Y."/>
            <person name="Liu T."/>
            <person name="Pan Y.S."/>
            <person name="Xia L.Y."/>
            <person name="Li J."/>
            <person name="Zhao F."/>
            <person name="Cao W.C."/>
        </authorList>
    </citation>
    <scope>NUCLEOTIDE SEQUENCE [LARGE SCALE GENOMIC DNA]</scope>
    <source>
        <strain evidence="1">Iper-2018</strain>
    </source>
</reference>
<protein>
    <submittedName>
        <fullName evidence="1">Uncharacterized protein</fullName>
    </submittedName>
</protein>
<evidence type="ECO:0000313" key="1">
    <source>
        <dbReference type="EMBL" id="KAG0412194.1"/>
    </source>
</evidence>
<dbReference type="Proteomes" id="UP000805193">
    <property type="component" value="Unassembled WGS sequence"/>
</dbReference>
<dbReference type="EMBL" id="JABSTQ010011367">
    <property type="protein sequence ID" value="KAG0412194.1"/>
    <property type="molecule type" value="Genomic_DNA"/>
</dbReference>